<reference evidence="1 2" key="1">
    <citation type="journal article" date="2009" name="PLoS ONE">
        <title>The complete genome of Teredinibacter turnerae T7901: an intracellular endosymbiont of marine wood-boring bivalves (shipworms).</title>
        <authorList>
            <person name="Yang J.C."/>
            <person name="Madupu R."/>
            <person name="Durkin A.S."/>
            <person name="Ekborg N.A."/>
            <person name="Pedamallu C.S."/>
            <person name="Hostetler J.B."/>
            <person name="Radune D."/>
            <person name="Toms B.S."/>
            <person name="Henrissat B."/>
            <person name="Coutinho P.M."/>
            <person name="Schwarz S."/>
            <person name="Field L."/>
            <person name="Trindade-Silva A.E."/>
            <person name="Soares C.A.G."/>
            <person name="Elshahawi S."/>
            <person name="Hanora A."/>
            <person name="Schmidt E.W."/>
            <person name="Haygood M.G."/>
            <person name="Posfai J."/>
            <person name="Benner J."/>
            <person name="Madinger C."/>
            <person name="Nove J."/>
            <person name="Anton B."/>
            <person name="Chaudhary K."/>
            <person name="Foster J."/>
            <person name="Holman A."/>
            <person name="Kumar S."/>
            <person name="Lessard P.A."/>
            <person name="Luyten Y.A."/>
            <person name="Slatko B."/>
            <person name="Wood N."/>
            <person name="Wu B."/>
            <person name="Teplitski M."/>
            <person name="Mougous J.D."/>
            <person name="Ward N."/>
            <person name="Eisen J.A."/>
            <person name="Badger J.H."/>
            <person name="Distel D.L."/>
        </authorList>
    </citation>
    <scope>NUCLEOTIDE SEQUENCE [LARGE SCALE GENOMIC DNA]</scope>
    <source>
        <strain evidence="2">ATCC 39867 / T7901</strain>
    </source>
</reference>
<dbReference type="AlphaFoldDB" id="C5BS47"/>
<proteinExistence type="predicted"/>
<dbReference type="Proteomes" id="UP000009080">
    <property type="component" value="Chromosome"/>
</dbReference>
<dbReference type="HOGENOM" id="CLU_3067126_0_0_6"/>
<evidence type="ECO:0000313" key="2">
    <source>
        <dbReference type="Proteomes" id="UP000009080"/>
    </source>
</evidence>
<evidence type="ECO:0000313" key="1">
    <source>
        <dbReference type="EMBL" id="ACR13622.1"/>
    </source>
</evidence>
<gene>
    <name evidence="1" type="ordered locus">TERTU_3661</name>
</gene>
<name>C5BS47_TERTT</name>
<organism evidence="1 2">
    <name type="scientific">Teredinibacter turnerae (strain ATCC 39867 / T7901)</name>
    <dbReference type="NCBI Taxonomy" id="377629"/>
    <lineage>
        <taxon>Bacteria</taxon>
        <taxon>Pseudomonadati</taxon>
        <taxon>Pseudomonadota</taxon>
        <taxon>Gammaproteobacteria</taxon>
        <taxon>Cellvibrionales</taxon>
        <taxon>Cellvibrionaceae</taxon>
        <taxon>Teredinibacter</taxon>
    </lineage>
</organism>
<dbReference type="KEGG" id="ttu:TERTU_3661"/>
<accession>C5BS47</accession>
<sequence>MLKVLSAALVFFSVVVTELFSSGDLNEIEFIVTQGIVMAVVTDQLFREIKNTN</sequence>
<dbReference type="EMBL" id="CP001614">
    <property type="protein sequence ID" value="ACR13622.1"/>
    <property type="molecule type" value="Genomic_DNA"/>
</dbReference>
<protein>
    <submittedName>
        <fullName evidence="1">Uncharacterized protein</fullName>
    </submittedName>
</protein>
<keyword evidence="2" id="KW-1185">Reference proteome</keyword>